<dbReference type="Proteomes" id="UP000261875">
    <property type="component" value="Chromosome"/>
</dbReference>
<accession>A0A2U8I6V9</accession>
<dbReference type="InterPro" id="IPR036634">
    <property type="entry name" value="PRD_sf"/>
</dbReference>
<dbReference type="RefSeq" id="WP_072551062.1">
    <property type="nucleotide sequence ID" value="NZ_CP021659.1"/>
</dbReference>
<dbReference type="InterPro" id="IPR050661">
    <property type="entry name" value="BglG_antiterminators"/>
</dbReference>
<evidence type="ECO:0000313" key="3">
    <source>
        <dbReference type="EMBL" id="AWK14911.1"/>
    </source>
</evidence>
<dbReference type="Gene3D" id="1.10.1790.10">
    <property type="entry name" value="PRD domain"/>
    <property type="match status" value="1"/>
</dbReference>
<dbReference type="AlphaFoldDB" id="A0A2U8I6V9"/>
<keyword evidence="1" id="KW-0677">Repeat</keyword>
<reference evidence="3 4" key="1">
    <citation type="submission" date="2017-05" db="EMBL/GenBank/DDBJ databases">
        <title>Genome sequence of Candidatus Fukatsuia symbiotica and Candidatus Hamiltonella defensa from Acyrthosiphon pisum strain 5D.</title>
        <authorList>
            <person name="Patel V.A."/>
            <person name="Chevignon G."/>
            <person name="Russell J.A."/>
            <person name="Oliver K.M."/>
        </authorList>
    </citation>
    <scope>NUCLEOTIDE SEQUENCE [LARGE SCALE GENOMIC DNA]</scope>
    <source>
        <strain evidence="3 4">5D</strain>
    </source>
</reference>
<dbReference type="EMBL" id="CP021659">
    <property type="protein sequence ID" value="AWK14911.1"/>
    <property type="molecule type" value="Genomic_DNA"/>
</dbReference>
<evidence type="ECO:0000259" key="2">
    <source>
        <dbReference type="PROSITE" id="PS51372"/>
    </source>
</evidence>
<gene>
    <name evidence="3" type="ORF">CCS41_11175</name>
</gene>
<evidence type="ECO:0000313" key="4">
    <source>
        <dbReference type="Proteomes" id="UP000261875"/>
    </source>
</evidence>
<dbReference type="PANTHER" id="PTHR30185:SF14">
    <property type="entry name" value="STATIONARY PHASE-INDUCIBLE PROTEIN CSIE-RELATED"/>
    <property type="match status" value="1"/>
</dbReference>
<dbReference type="NCBIfam" id="NF008597">
    <property type="entry name" value="PRK11564.1"/>
    <property type="match status" value="1"/>
</dbReference>
<name>A0A2U8I6V9_9GAMM</name>
<dbReference type="STRING" id="1878942.GCA_900128755_01771"/>
<keyword evidence="4" id="KW-1185">Reference proteome</keyword>
<dbReference type="PANTHER" id="PTHR30185">
    <property type="entry name" value="CRYPTIC BETA-GLUCOSIDE BGL OPERON ANTITERMINATOR"/>
    <property type="match status" value="1"/>
</dbReference>
<proteinExistence type="predicted"/>
<evidence type="ECO:0000256" key="1">
    <source>
        <dbReference type="ARBA" id="ARBA00022737"/>
    </source>
</evidence>
<dbReference type="PROSITE" id="PS51372">
    <property type="entry name" value="PRD_2"/>
    <property type="match status" value="1"/>
</dbReference>
<dbReference type="OrthoDB" id="6415323at2"/>
<protein>
    <submittedName>
        <fullName evidence="3">Stationary phase inducible protein CsiE</fullName>
    </submittedName>
</protein>
<organism evidence="3 4">
    <name type="scientific">Candidatus Fukatsuia symbiotica</name>
    <dbReference type="NCBI Taxonomy" id="1878942"/>
    <lineage>
        <taxon>Bacteria</taxon>
        <taxon>Pseudomonadati</taxon>
        <taxon>Pseudomonadota</taxon>
        <taxon>Gammaproteobacteria</taxon>
        <taxon>Enterobacterales</taxon>
        <taxon>Yersiniaceae</taxon>
        <taxon>Candidatus Fukatsuia</taxon>
    </lineage>
</organism>
<dbReference type="InterPro" id="IPR011608">
    <property type="entry name" value="PRD"/>
</dbReference>
<dbReference type="GO" id="GO:0006355">
    <property type="term" value="P:regulation of DNA-templated transcription"/>
    <property type="evidence" value="ECO:0007669"/>
    <property type="project" value="InterPro"/>
</dbReference>
<sequence length="430" mass="50232">MSLETFPVIKLSNQQRQCRALLMLFSPKSAVPLETISQFNGVASTISRQDIADIANDIKLYHLDICIHANNRCQLEGKLLDKRLCLIHWLRRGLRYCPEFIDNYFSVYLYQALSLESHQVDNWLKPQLQRIIAHCEKLLTQPFSERDRRFLLIYIFYCAWENQQQCCLKLKTNQRDWLNQKRERAAANILFHSVNPLLPTPLATIERDMIILMLTLLKPHNYDSSSSVEDTRLMVSIHQLISRFQQLSEKKVSNKLALASRLFAHLGQAIPRCHFDIGVEGLSLERITKKYPRLLRTTQQSLREFEREYQIEFSSEETGLIALSFGAWLMQGNALQEKQVLLLTRDNSQLEDQLEQQIRELTILPLHIRYLPLDQYLQSGKPMDDELVITPYFVLFSPSAPPLTQVFLPLTKQQSERIRILLETPHHSNY</sequence>
<dbReference type="SUPFAM" id="SSF63520">
    <property type="entry name" value="PTS-regulatory domain, PRD"/>
    <property type="match status" value="1"/>
</dbReference>
<dbReference type="KEGG" id="fsm:CCS41_11175"/>
<feature type="domain" description="PRD" evidence="2">
    <location>
        <begin position="228"/>
        <end position="335"/>
    </location>
</feature>
<dbReference type="Pfam" id="PF00874">
    <property type="entry name" value="PRD"/>
    <property type="match status" value="1"/>
</dbReference>